<dbReference type="EMBL" id="QRHO01000082">
    <property type="protein sequence ID" value="RHF78076.1"/>
    <property type="molecule type" value="Genomic_DNA"/>
</dbReference>
<gene>
    <name evidence="1" type="ORF">DW656_17845</name>
</gene>
<evidence type="ECO:0000313" key="2">
    <source>
        <dbReference type="Proteomes" id="UP000284579"/>
    </source>
</evidence>
<evidence type="ECO:0000313" key="1">
    <source>
        <dbReference type="EMBL" id="RHF78076.1"/>
    </source>
</evidence>
<dbReference type="AlphaFoldDB" id="A0A414QBA9"/>
<proteinExistence type="predicted"/>
<protein>
    <submittedName>
        <fullName evidence="1">Uncharacterized protein</fullName>
    </submittedName>
</protein>
<organism evidence="1 2">
    <name type="scientific">Coprococcus comes</name>
    <dbReference type="NCBI Taxonomy" id="410072"/>
    <lineage>
        <taxon>Bacteria</taxon>
        <taxon>Bacillati</taxon>
        <taxon>Bacillota</taxon>
        <taxon>Clostridia</taxon>
        <taxon>Lachnospirales</taxon>
        <taxon>Lachnospiraceae</taxon>
        <taxon>Coprococcus</taxon>
    </lineage>
</organism>
<dbReference type="Proteomes" id="UP000284579">
    <property type="component" value="Unassembled WGS sequence"/>
</dbReference>
<sequence length="85" mass="9425">MEPFDLNAIEVNVEMDQNDLPEHIVWNDGRVFKIVSYGAVVPCPSKTGPELATVRDVFIAVGHGKTTRRSLICDNGIWSIVSVKK</sequence>
<accession>A0A414QBA9</accession>
<comment type="caution">
    <text evidence="1">The sequence shown here is derived from an EMBL/GenBank/DDBJ whole genome shotgun (WGS) entry which is preliminary data.</text>
</comment>
<reference evidence="1 2" key="1">
    <citation type="submission" date="2018-08" db="EMBL/GenBank/DDBJ databases">
        <title>A genome reference for cultivated species of the human gut microbiota.</title>
        <authorList>
            <person name="Zou Y."/>
            <person name="Xue W."/>
            <person name="Luo G."/>
        </authorList>
    </citation>
    <scope>NUCLEOTIDE SEQUENCE [LARGE SCALE GENOMIC DNA]</scope>
    <source>
        <strain evidence="1 2">AM23-3</strain>
    </source>
</reference>
<name>A0A414QBA9_9FIRM</name>